<dbReference type="HAMAP" id="MF_00287">
    <property type="entry name" value="BdbC"/>
    <property type="match status" value="1"/>
</dbReference>
<feature type="transmembrane region" description="Helical" evidence="13">
    <location>
        <begin position="40"/>
        <end position="58"/>
    </location>
</feature>
<dbReference type="Proteomes" id="UP001164726">
    <property type="component" value="Chromosome"/>
</dbReference>
<keyword evidence="10 12" id="KW-0143">Chaperone</keyword>
<accession>A0A9E8S1U1</accession>
<evidence type="ECO:0000256" key="8">
    <source>
        <dbReference type="ARBA" id="ARBA00023136"/>
    </source>
</evidence>
<feature type="transmembrane region" description="Helical" evidence="13">
    <location>
        <begin position="9"/>
        <end position="28"/>
    </location>
</feature>
<dbReference type="InterPro" id="IPR012187">
    <property type="entry name" value="Disulphide_bond_form_BdbC"/>
</dbReference>
<keyword evidence="4 12" id="KW-0812">Transmembrane</keyword>
<evidence type="ECO:0000256" key="13">
    <source>
        <dbReference type="SAM" id="Phobius"/>
    </source>
</evidence>
<evidence type="ECO:0000256" key="7">
    <source>
        <dbReference type="ARBA" id="ARBA00023002"/>
    </source>
</evidence>
<evidence type="ECO:0000256" key="2">
    <source>
        <dbReference type="ARBA" id="ARBA00007602"/>
    </source>
</evidence>
<name>A0A9E8S1U1_9BACI</name>
<dbReference type="Pfam" id="PF02600">
    <property type="entry name" value="DsbB"/>
    <property type="match status" value="1"/>
</dbReference>
<comment type="subcellular location">
    <subcellularLocation>
        <location evidence="12">Cell membrane</location>
        <topology evidence="12">Multi-pass membrane protein</topology>
    </subcellularLocation>
    <subcellularLocation>
        <location evidence="1">Membrane</location>
        <topology evidence="1">Multi-pass membrane protein</topology>
    </subcellularLocation>
</comment>
<evidence type="ECO:0000256" key="12">
    <source>
        <dbReference type="HAMAP-Rule" id="MF_00287"/>
    </source>
</evidence>
<proteinExistence type="inferred from homology"/>
<comment type="similarity">
    <text evidence="2 12">Belongs to the DsbB family. BdbC subfamily.</text>
</comment>
<gene>
    <name evidence="12" type="primary">bdbC</name>
    <name evidence="14" type="ORF">OE105_02250</name>
</gene>
<dbReference type="PANTHER" id="PTHR43469:SF1">
    <property type="entry name" value="SPBETA PROPHAGE-DERIVED DISULFIDE BOND FORMATION PROTEIN B"/>
    <property type="match status" value="1"/>
</dbReference>
<dbReference type="PANTHER" id="PTHR43469">
    <property type="entry name" value="DISULFIDE FORMATION PROTEIN-RELATED"/>
    <property type="match status" value="1"/>
</dbReference>
<dbReference type="InterPro" id="IPR003752">
    <property type="entry name" value="DiS_bond_form_DsbB/BdbC"/>
</dbReference>
<evidence type="ECO:0000256" key="3">
    <source>
        <dbReference type="ARBA" id="ARBA00022448"/>
    </source>
</evidence>
<dbReference type="SUPFAM" id="SSF158442">
    <property type="entry name" value="DsbB-like"/>
    <property type="match status" value="1"/>
</dbReference>
<feature type="transmembrane region" description="Helical" evidence="13">
    <location>
        <begin position="65"/>
        <end position="84"/>
    </location>
</feature>
<keyword evidence="3 12" id="KW-0813">Transport</keyword>
<reference evidence="14" key="1">
    <citation type="submission" date="2022-09" db="EMBL/GenBank/DDBJ databases">
        <title>Complete Genomes of Fervidibacillus albus and Fervidibacillus halotolerans isolated from tidal flat sediments.</title>
        <authorList>
            <person name="Kwon K.K."/>
            <person name="Yang S.-H."/>
            <person name="Park M.J."/>
            <person name="Oh H.-M."/>
        </authorList>
    </citation>
    <scope>NUCLEOTIDE SEQUENCE</scope>
    <source>
        <strain evidence="14">MEBiC13594</strain>
    </source>
</reference>
<dbReference type="GO" id="GO:0005886">
    <property type="term" value="C:plasma membrane"/>
    <property type="evidence" value="ECO:0007669"/>
    <property type="project" value="UniProtKB-SubCell"/>
</dbReference>
<dbReference type="Gene3D" id="1.20.1550.10">
    <property type="entry name" value="DsbB-like"/>
    <property type="match status" value="1"/>
</dbReference>
<keyword evidence="12" id="KW-1003">Cell membrane</keyword>
<keyword evidence="6 12" id="KW-1133">Transmembrane helix</keyword>
<keyword evidence="15" id="KW-1185">Reference proteome</keyword>
<feature type="transmembrane region" description="Helical" evidence="13">
    <location>
        <begin position="109"/>
        <end position="133"/>
    </location>
</feature>
<dbReference type="AlphaFoldDB" id="A0A9E8S1U1"/>
<evidence type="ECO:0000256" key="4">
    <source>
        <dbReference type="ARBA" id="ARBA00022692"/>
    </source>
</evidence>
<keyword evidence="5 12" id="KW-0249">Electron transport</keyword>
<dbReference type="EMBL" id="CP106877">
    <property type="protein sequence ID" value="WAA13862.1"/>
    <property type="molecule type" value="Genomic_DNA"/>
</dbReference>
<feature type="disulfide bond" description="Redox-active" evidence="12">
    <location>
        <begin position="36"/>
        <end position="39"/>
    </location>
</feature>
<dbReference type="GO" id="GO:0006457">
    <property type="term" value="P:protein folding"/>
    <property type="evidence" value="ECO:0007669"/>
    <property type="project" value="InterPro"/>
</dbReference>
<keyword evidence="8 12" id="KW-0472">Membrane</keyword>
<evidence type="ECO:0000256" key="5">
    <source>
        <dbReference type="ARBA" id="ARBA00022982"/>
    </source>
</evidence>
<dbReference type="PIRSF" id="PIRSF036659">
    <property type="entry name" value="BdbC"/>
    <property type="match status" value="1"/>
</dbReference>
<evidence type="ECO:0000256" key="9">
    <source>
        <dbReference type="ARBA" id="ARBA00023157"/>
    </source>
</evidence>
<dbReference type="KEGG" id="fhl:OE105_02250"/>
<evidence type="ECO:0000256" key="10">
    <source>
        <dbReference type="ARBA" id="ARBA00023186"/>
    </source>
</evidence>
<evidence type="ECO:0000256" key="11">
    <source>
        <dbReference type="ARBA" id="ARBA00023284"/>
    </source>
</evidence>
<sequence>MTDKKRDNLLFFSWAISVIATFGSLYFSEIKHFEPCELCWFQRLFMYPLALMLGVAYVKKDWNISLYASLLSGIGGTISIYHYLLQKWPDLHQHDFCGIIPCTGQYIDWAGFITIPFLALIAFSMIFGINIYLWKLNQGGTNH</sequence>
<evidence type="ECO:0000256" key="1">
    <source>
        <dbReference type="ARBA" id="ARBA00004141"/>
    </source>
</evidence>
<protein>
    <recommendedName>
        <fullName evidence="12">Probable disulfide formation protein</fullName>
    </recommendedName>
    <alternativeName>
        <fullName evidence="12">Disulfide oxidoreductase</fullName>
    </alternativeName>
    <alternativeName>
        <fullName evidence="12">Thiol-disulfide oxidoreductase</fullName>
    </alternativeName>
</protein>
<comment type="caution">
    <text evidence="12">Lacks conserved residue(s) required for the propagation of feature annotation.</text>
</comment>
<organism evidence="14 15">
    <name type="scientific">Fervidibacillus halotolerans</name>
    <dbReference type="NCBI Taxonomy" id="2980027"/>
    <lineage>
        <taxon>Bacteria</taxon>
        <taxon>Bacillati</taxon>
        <taxon>Bacillota</taxon>
        <taxon>Bacilli</taxon>
        <taxon>Bacillales</taxon>
        <taxon>Bacillaceae</taxon>
        <taxon>Fervidibacillus</taxon>
    </lineage>
</organism>
<keyword evidence="11 12" id="KW-0676">Redox-active center</keyword>
<dbReference type="NCBIfam" id="NF002849">
    <property type="entry name" value="PRK03113.1"/>
    <property type="match status" value="1"/>
</dbReference>
<keyword evidence="7 12" id="KW-0560">Oxidoreductase</keyword>
<dbReference type="GO" id="GO:0015035">
    <property type="term" value="F:protein-disulfide reductase activity"/>
    <property type="evidence" value="ECO:0007669"/>
    <property type="project" value="UniProtKB-UniRule"/>
</dbReference>
<evidence type="ECO:0000256" key="6">
    <source>
        <dbReference type="ARBA" id="ARBA00022989"/>
    </source>
</evidence>
<evidence type="ECO:0000313" key="14">
    <source>
        <dbReference type="EMBL" id="WAA13862.1"/>
    </source>
</evidence>
<evidence type="ECO:0000313" key="15">
    <source>
        <dbReference type="Proteomes" id="UP001164726"/>
    </source>
</evidence>
<dbReference type="InterPro" id="IPR023380">
    <property type="entry name" value="DsbB-like_sf"/>
</dbReference>
<comment type="function">
    <text evidence="12">Required for disulfide bond formation in some proteins.</text>
</comment>
<keyword evidence="9 12" id="KW-1015">Disulfide bond</keyword>